<feature type="transmembrane region" description="Helical" evidence="1">
    <location>
        <begin position="120"/>
        <end position="141"/>
    </location>
</feature>
<dbReference type="RefSeq" id="WP_181739086.1">
    <property type="nucleotide sequence ID" value="NZ_JACEOL010000022.1"/>
</dbReference>
<evidence type="ECO:0000313" key="2">
    <source>
        <dbReference type="EMBL" id="MBA4602003.1"/>
    </source>
</evidence>
<dbReference type="Proteomes" id="UP000538292">
    <property type="component" value="Unassembled WGS sequence"/>
</dbReference>
<protein>
    <submittedName>
        <fullName evidence="2">Uncharacterized protein</fullName>
    </submittedName>
</protein>
<comment type="caution">
    <text evidence="2">The sequence shown here is derived from an EMBL/GenBank/DDBJ whole genome shotgun (WGS) entry which is preliminary data.</text>
</comment>
<keyword evidence="3" id="KW-1185">Reference proteome</keyword>
<feature type="transmembrane region" description="Helical" evidence="1">
    <location>
        <begin position="184"/>
        <end position="207"/>
    </location>
</feature>
<gene>
    <name evidence="2" type="ORF">H2C83_06655</name>
</gene>
<keyword evidence="1" id="KW-0472">Membrane</keyword>
<name>A0A7W2AQY8_9BACL</name>
<accession>A0A7W2AQY8</accession>
<proteinExistence type="predicted"/>
<reference evidence="2 3" key="1">
    <citation type="submission" date="2020-07" db="EMBL/GenBank/DDBJ databases">
        <title>Thermoactinomyces phylogeny.</title>
        <authorList>
            <person name="Dunlap C."/>
        </authorList>
    </citation>
    <scope>NUCLEOTIDE SEQUENCE [LARGE SCALE GENOMIC DNA]</scope>
    <source>
        <strain evidence="2 3">AMNI-1</strain>
    </source>
</reference>
<dbReference type="NCBIfam" id="NF038403">
    <property type="entry name" value="perm_prefix_1"/>
    <property type="match status" value="1"/>
</dbReference>
<feature type="transmembrane region" description="Helical" evidence="1">
    <location>
        <begin position="269"/>
        <end position="287"/>
    </location>
</feature>
<dbReference type="AlphaFoldDB" id="A0A7W2AQY8"/>
<sequence>MNIKQYIDSLFSSYEETDSLADFKEELESNLNARINSLRKKGLNEQAAFDKAITELGDVSTLADELSLKKRQEVFSDMYMKTRHYMSTWRIVLYVLCGAVFGFGVIVSVLSGFFSGDVNAPLGSLLIFGGIPILGFLFLGLTQETAVHEAMSWKRALLYVVAGGVFLFGVIAFLITYFEDNAGLPIAIATLIPFILPSLAFGVFLVLTEKDRSKPWVIRQRKEYMERSQKRFGDPVQQERFGLFSGALWIAAIAAFILLTILFGIKFSWLAIVVALIGQMIVLAMFTKSR</sequence>
<evidence type="ECO:0000313" key="3">
    <source>
        <dbReference type="Proteomes" id="UP000538292"/>
    </source>
</evidence>
<evidence type="ECO:0000256" key="1">
    <source>
        <dbReference type="SAM" id="Phobius"/>
    </source>
</evidence>
<keyword evidence="1" id="KW-1133">Transmembrane helix</keyword>
<dbReference type="EMBL" id="JACEOL010000022">
    <property type="protein sequence ID" value="MBA4602003.1"/>
    <property type="molecule type" value="Genomic_DNA"/>
</dbReference>
<keyword evidence="1" id="KW-0812">Transmembrane</keyword>
<feature type="transmembrane region" description="Helical" evidence="1">
    <location>
        <begin position="156"/>
        <end position="178"/>
    </location>
</feature>
<organism evidence="2 3">
    <name type="scientific">Thermoactinomyces mirandus</name>
    <dbReference type="NCBI Taxonomy" id="2756294"/>
    <lineage>
        <taxon>Bacteria</taxon>
        <taxon>Bacillati</taxon>
        <taxon>Bacillota</taxon>
        <taxon>Bacilli</taxon>
        <taxon>Bacillales</taxon>
        <taxon>Thermoactinomycetaceae</taxon>
        <taxon>Thermoactinomyces</taxon>
    </lineage>
</organism>
<feature type="transmembrane region" description="Helical" evidence="1">
    <location>
        <begin position="91"/>
        <end position="114"/>
    </location>
</feature>
<dbReference type="InterPro" id="IPR047928">
    <property type="entry name" value="Perm_prefix_1"/>
</dbReference>
<feature type="transmembrane region" description="Helical" evidence="1">
    <location>
        <begin position="241"/>
        <end position="263"/>
    </location>
</feature>